<dbReference type="EMBL" id="GBRH01212183">
    <property type="protein sequence ID" value="JAD85712.1"/>
    <property type="molecule type" value="Transcribed_RNA"/>
</dbReference>
<reference evidence="1" key="2">
    <citation type="journal article" date="2015" name="Data Brief">
        <title>Shoot transcriptome of the giant reed, Arundo donax.</title>
        <authorList>
            <person name="Barrero R.A."/>
            <person name="Guerrero F.D."/>
            <person name="Moolhuijzen P."/>
            <person name="Goolsby J.A."/>
            <person name="Tidwell J."/>
            <person name="Bellgard S.E."/>
            <person name="Bellgard M.I."/>
        </authorList>
    </citation>
    <scope>NUCLEOTIDE SEQUENCE</scope>
    <source>
        <tissue evidence="1">Shoot tissue taken approximately 20 cm above the soil surface</tissue>
    </source>
</reference>
<accession>A0A0A9DPL3</accession>
<organism evidence="1">
    <name type="scientific">Arundo donax</name>
    <name type="common">Giant reed</name>
    <name type="synonym">Donax arundinaceus</name>
    <dbReference type="NCBI Taxonomy" id="35708"/>
    <lineage>
        <taxon>Eukaryota</taxon>
        <taxon>Viridiplantae</taxon>
        <taxon>Streptophyta</taxon>
        <taxon>Embryophyta</taxon>
        <taxon>Tracheophyta</taxon>
        <taxon>Spermatophyta</taxon>
        <taxon>Magnoliopsida</taxon>
        <taxon>Liliopsida</taxon>
        <taxon>Poales</taxon>
        <taxon>Poaceae</taxon>
        <taxon>PACMAD clade</taxon>
        <taxon>Arundinoideae</taxon>
        <taxon>Arundineae</taxon>
        <taxon>Arundo</taxon>
    </lineage>
</organism>
<dbReference type="AlphaFoldDB" id="A0A0A9DPL3"/>
<proteinExistence type="predicted"/>
<sequence>MSITSYAKQAASTNTVTSFEMLPTLSGRIAPSSACFYLICLSLGPGDLPWPDNDTNGR</sequence>
<name>A0A0A9DPL3_ARUDO</name>
<evidence type="ECO:0000313" key="1">
    <source>
        <dbReference type="EMBL" id="JAD85712.1"/>
    </source>
</evidence>
<reference evidence="1" key="1">
    <citation type="submission" date="2014-09" db="EMBL/GenBank/DDBJ databases">
        <authorList>
            <person name="Magalhaes I.L.F."/>
            <person name="Oliveira U."/>
            <person name="Santos F.R."/>
            <person name="Vidigal T.H.D.A."/>
            <person name="Brescovit A.D."/>
            <person name="Santos A.J."/>
        </authorList>
    </citation>
    <scope>NUCLEOTIDE SEQUENCE</scope>
    <source>
        <tissue evidence="1">Shoot tissue taken approximately 20 cm above the soil surface</tissue>
    </source>
</reference>
<protein>
    <submittedName>
        <fullName evidence="1">Uncharacterized protein</fullName>
    </submittedName>
</protein>